<feature type="transmembrane region" description="Helical" evidence="5">
    <location>
        <begin position="41"/>
        <end position="64"/>
    </location>
</feature>
<keyword evidence="5" id="KW-0812">Transmembrane</keyword>
<dbReference type="InterPro" id="IPR002931">
    <property type="entry name" value="Transglutaminase-like"/>
</dbReference>
<proteinExistence type="inferred from homology"/>
<name>A0A978VWN8_ZIZJJ</name>
<dbReference type="Gene3D" id="2.60.120.260">
    <property type="entry name" value="Galactose-binding domain-like"/>
    <property type="match status" value="1"/>
</dbReference>
<gene>
    <name evidence="7" type="ORF">FEM48_Zijuj02G0162500</name>
</gene>
<dbReference type="FunFam" id="2.60.120.260:FF:000110">
    <property type="entry name" value="Peptide-N(4)-(N-acetyl-beta-glucosaminyl)asparagine amidase"/>
    <property type="match status" value="1"/>
</dbReference>
<dbReference type="InterPro" id="IPR038765">
    <property type="entry name" value="Papain-like_cys_pep_sf"/>
</dbReference>
<dbReference type="EMBL" id="JAEACU010000002">
    <property type="protein sequence ID" value="KAH7543233.1"/>
    <property type="molecule type" value="Genomic_DNA"/>
</dbReference>
<reference evidence="7" key="1">
    <citation type="journal article" date="2021" name="Front. Plant Sci.">
        <title>Chromosome-Scale Genome Assembly for Chinese Sour Jujube and Insights Into Its Genome Evolution and Domestication Signature.</title>
        <authorList>
            <person name="Shen L.-Y."/>
            <person name="Luo H."/>
            <person name="Wang X.-L."/>
            <person name="Wang X.-M."/>
            <person name="Qiu X.-J."/>
            <person name="Liu H."/>
            <person name="Zhou S.-S."/>
            <person name="Jia K.-H."/>
            <person name="Nie S."/>
            <person name="Bao Y.-T."/>
            <person name="Zhang R.-G."/>
            <person name="Yun Q.-Z."/>
            <person name="Chai Y.-H."/>
            <person name="Lu J.-Y."/>
            <person name="Li Y."/>
            <person name="Zhao S.-W."/>
            <person name="Mao J.-F."/>
            <person name="Jia S.-G."/>
            <person name="Mao Y.-M."/>
        </authorList>
    </citation>
    <scope>NUCLEOTIDE SEQUENCE</scope>
    <source>
        <strain evidence="7">AT0</strain>
        <tissue evidence="7">Leaf</tissue>
    </source>
</reference>
<evidence type="ECO:0000313" key="7">
    <source>
        <dbReference type="EMBL" id="KAH7543233.1"/>
    </source>
</evidence>
<dbReference type="SMART" id="SM00460">
    <property type="entry name" value="TGc"/>
    <property type="match status" value="1"/>
</dbReference>
<dbReference type="PANTHER" id="PTHR48440">
    <property type="match status" value="1"/>
</dbReference>
<dbReference type="PANTHER" id="PTHR48440:SF1">
    <property type="entry name" value="PAW DOMAIN-CONTAINING PROTEIN"/>
    <property type="match status" value="1"/>
</dbReference>
<dbReference type="SUPFAM" id="SSF54001">
    <property type="entry name" value="Cysteine proteinases"/>
    <property type="match status" value="1"/>
</dbReference>
<evidence type="ECO:0000256" key="1">
    <source>
        <dbReference type="ARBA" id="ARBA00009390"/>
    </source>
</evidence>
<dbReference type="Pfam" id="PF01841">
    <property type="entry name" value="Transglut_core"/>
    <property type="match status" value="1"/>
</dbReference>
<evidence type="ECO:0000256" key="2">
    <source>
        <dbReference type="ARBA" id="ARBA00022723"/>
    </source>
</evidence>
<dbReference type="Proteomes" id="UP000813462">
    <property type="component" value="Unassembled WGS sequence"/>
</dbReference>
<dbReference type="GO" id="GO:0046872">
    <property type="term" value="F:metal ion binding"/>
    <property type="evidence" value="ECO:0007669"/>
    <property type="project" value="UniProtKB-KW"/>
</dbReference>
<evidence type="ECO:0000256" key="4">
    <source>
        <dbReference type="SAM" id="MobiDB-lite"/>
    </source>
</evidence>
<dbReference type="FunFam" id="2.20.25.10:FF:000011">
    <property type="entry name" value="peptide-N(4)-(N-acetyl-beta- glucosaminyl)asparagine amidase"/>
    <property type="match status" value="1"/>
</dbReference>
<comment type="similarity">
    <text evidence="1">Belongs to the transglutaminase-like superfamily. PNGase family.</text>
</comment>
<organism evidence="7 8">
    <name type="scientific">Ziziphus jujuba var. spinosa</name>
    <dbReference type="NCBI Taxonomy" id="714518"/>
    <lineage>
        <taxon>Eukaryota</taxon>
        <taxon>Viridiplantae</taxon>
        <taxon>Streptophyta</taxon>
        <taxon>Embryophyta</taxon>
        <taxon>Tracheophyta</taxon>
        <taxon>Spermatophyta</taxon>
        <taxon>Magnoliopsida</taxon>
        <taxon>eudicotyledons</taxon>
        <taxon>Gunneridae</taxon>
        <taxon>Pentapetalae</taxon>
        <taxon>rosids</taxon>
        <taxon>fabids</taxon>
        <taxon>Rosales</taxon>
        <taxon>Rhamnaceae</taxon>
        <taxon>Paliureae</taxon>
        <taxon>Ziziphus</taxon>
    </lineage>
</organism>
<keyword evidence="2" id="KW-0479">Metal-binding</keyword>
<evidence type="ECO:0000256" key="3">
    <source>
        <dbReference type="ARBA" id="ARBA00022833"/>
    </source>
</evidence>
<feature type="domain" description="Transglutaminase-like" evidence="6">
    <location>
        <begin position="284"/>
        <end position="339"/>
    </location>
</feature>
<keyword evidence="5" id="KW-1133">Transmembrane helix</keyword>
<keyword evidence="5" id="KW-0472">Membrane</keyword>
<protein>
    <recommendedName>
        <fullName evidence="6">Transglutaminase-like domain-containing protein</fullName>
    </recommendedName>
</protein>
<comment type="caution">
    <text evidence="7">The sequence shown here is derived from an EMBL/GenBank/DDBJ whole genome shotgun (WGS) entry which is preliminary data.</text>
</comment>
<dbReference type="AlphaFoldDB" id="A0A978VWN8"/>
<accession>A0A978VWN8</accession>
<dbReference type="Gene3D" id="3.10.620.30">
    <property type="match status" value="1"/>
</dbReference>
<evidence type="ECO:0000259" key="6">
    <source>
        <dbReference type="SMART" id="SM00460"/>
    </source>
</evidence>
<dbReference type="Gene3D" id="2.20.25.10">
    <property type="match status" value="1"/>
</dbReference>
<keyword evidence="3" id="KW-0862">Zinc</keyword>
<feature type="region of interest" description="Disordered" evidence="4">
    <location>
        <begin position="426"/>
        <end position="452"/>
    </location>
</feature>
<feature type="compositionally biased region" description="Basic and acidic residues" evidence="4">
    <location>
        <begin position="426"/>
        <end position="435"/>
    </location>
</feature>
<evidence type="ECO:0000256" key="5">
    <source>
        <dbReference type="SAM" id="Phobius"/>
    </source>
</evidence>
<sequence>MWRWCIKKKEWWLESFRFYTMHPTSTLTTTLTMASKSLSRFLYTLTLFLYICLCKLFSCLFQVFKFQLFSLTSVPPDEQKIVGVNGDRIVSTDSDLVDISEKLRLVSIDEEDNKGSSSSSHDAELLKSDEELARLLQAEEEALLFQQYVAAEDKGQIEGRIRPYVDQVRLYEDPVRQEAARKTVPIEELEEKALVSLAKEGNFNPSKTEQDHAFLLQLLFWFKHSFRWVNSPPCDGCGRETINQGTGAPLPSELRFGGSRVEIYRCNFCSGVTRFPRYNDPLKLIETRRGRCGEWANCFTLYCRAFGYDSRLVLDFTDHVWTECFSQFLGRWIHLDPCEGVYDKPLLYEKGWNKKLNYVIAIAKDGVYDVTKRYTKKWHEVLSRRNIITESALSTVLNNITKDCRRGFTSHVLSILDDRDEKERQALEEDLHSTDDSSISLPGRQSGDKQWRKSRLEFGSDENCSLSCSSCPVRVCVDEHVTRINDAFLPILSRFVAENLPQSRAIQVLEILKGVILDLQNSSFRNRKASIDLYLNSSEPLLPQLVSSFDELLSSLSLSHKVGTDGRVDICLAGNPVKTSIGLPVALDALDDTIHNLKNCNNFSKDSLSLPLLKLNRIHSGLVLASGEEIPFGIATSAFDGIRATKWEEPNGARGCWIMYKVSDNQKHKLAAYELMSANDAPERDPMDWVLEGSNDGGSTWHLLDERISQMFGGRFQRRTFKVASIDLLSDFFRFRFLAVRDVNSTSRTQIGSIDFYSASS</sequence>
<evidence type="ECO:0000313" key="8">
    <source>
        <dbReference type="Proteomes" id="UP000813462"/>
    </source>
</evidence>